<dbReference type="Proteomes" id="UP000077755">
    <property type="component" value="Chromosome 9"/>
</dbReference>
<keyword evidence="5" id="KW-1185">Reference proteome</keyword>
<evidence type="ECO:0000259" key="1">
    <source>
        <dbReference type="Pfam" id="PF04046"/>
    </source>
</evidence>
<evidence type="ECO:0000313" key="5">
    <source>
        <dbReference type="Proteomes" id="UP000077755"/>
    </source>
</evidence>
<gene>
    <name evidence="2" type="ORF">DCAR_029788</name>
    <name evidence="3" type="ORF">DCAR_0625687</name>
    <name evidence="4" type="ORF">DCAR_0934528</name>
</gene>
<dbReference type="Pfam" id="PF04046">
    <property type="entry name" value="PSP"/>
    <property type="match status" value="1"/>
</dbReference>
<reference evidence="3" key="2">
    <citation type="submission" date="2022-03" db="EMBL/GenBank/DDBJ databases">
        <title>Draft title - Genomic analysis of global carrot germplasm unveils the trajectory of domestication and the origin of high carotenoid orange carrot.</title>
        <authorList>
            <person name="Iorizzo M."/>
            <person name="Ellison S."/>
            <person name="Senalik D."/>
            <person name="Macko-Podgorni A."/>
            <person name="Grzebelus D."/>
            <person name="Bostan H."/>
            <person name="Rolling W."/>
            <person name="Curaba J."/>
            <person name="Simon P."/>
        </authorList>
    </citation>
    <scope>NUCLEOTIDE SEQUENCE</scope>
    <source>
        <tissue evidence="3">Leaf</tissue>
    </source>
</reference>
<dbReference type="Gramene" id="KZM82290">
    <property type="protein sequence ID" value="KZM82290"/>
    <property type="gene ID" value="DCAR_029788"/>
</dbReference>
<evidence type="ECO:0000313" key="4">
    <source>
        <dbReference type="EMBL" id="WOH14998.1"/>
    </source>
</evidence>
<dbReference type="EMBL" id="CP093348">
    <property type="protein sequence ID" value="WOH06264.1"/>
    <property type="molecule type" value="Genomic_DNA"/>
</dbReference>
<reference evidence="2" key="1">
    <citation type="journal article" date="2016" name="Nat. Genet.">
        <title>A high-quality carrot genome assembly provides new insights into carotenoid accumulation and asterid genome evolution.</title>
        <authorList>
            <person name="Iorizzo M."/>
            <person name="Ellison S."/>
            <person name="Senalik D."/>
            <person name="Zeng P."/>
            <person name="Satapoomin P."/>
            <person name="Huang J."/>
            <person name="Bowman M."/>
            <person name="Iovene M."/>
            <person name="Sanseverino W."/>
            <person name="Cavagnaro P."/>
            <person name="Yildiz M."/>
            <person name="Macko-Podgorni A."/>
            <person name="Moranska E."/>
            <person name="Grzebelus E."/>
            <person name="Grzebelus D."/>
            <person name="Ashrafi H."/>
            <person name="Zheng Z."/>
            <person name="Cheng S."/>
            <person name="Spooner D."/>
            <person name="Van Deynze A."/>
            <person name="Simon P."/>
        </authorList>
    </citation>
    <scope>NUCLEOTIDE SEQUENCE [LARGE SCALE GENOMIC DNA]</scope>
    <source>
        <tissue evidence="2">Leaf</tissue>
    </source>
</reference>
<evidence type="ECO:0000313" key="2">
    <source>
        <dbReference type="EMBL" id="KZM82290.1"/>
    </source>
</evidence>
<dbReference type="Proteomes" id="UP000077755">
    <property type="component" value="Chromosome 6"/>
</dbReference>
<dbReference type="AlphaFoldDB" id="A0A161WTP5"/>
<organism evidence="2">
    <name type="scientific">Daucus carota subsp. sativus</name>
    <name type="common">Carrot</name>
    <dbReference type="NCBI Taxonomy" id="79200"/>
    <lineage>
        <taxon>Eukaryota</taxon>
        <taxon>Viridiplantae</taxon>
        <taxon>Streptophyta</taxon>
        <taxon>Embryophyta</taxon>
        <taxon>Tracheophyta</taxon>
        <taxon>Spermatophyta</taxon>
        <taxon>Magnoliopsida</taxon>
        <taxon>eudicotyledons</taxon>
        <taxon>Gunneridae</taxon>
        <taxon>Pentapetalae</taxon>
        <taxon>asterids</taxon>
        <taxon>campanulids</taxon>
        <taxon>Apiales</taxon>
        <taxon>Apiaceae</taxon>
        <taxon>Apioideae</taxon>
        <taxon>Scandiceae</taxon>
        <taxon>Daucinae</taxon>
        <taxon>Daucus</taxon>
        <taxon>Daucus sect. Daucus</taxon>
    </lineage>
</organism>
<evidence type="ECO:0000313" key="3">
    <source>
        <dbReference type="EMBL" id="WOH06264.1"/>
    </source>
</evidence>
<accession>A0A161WTP5</accession>
<dbReference type="Gramene" id="KZM91967">
    <property type="protein sequence ID" value="KZM91967"/>
    <property type="gene ID" value="DCAR_020668"/>
</dbReference>
<feature type="domain" description="PSP proline-rich" evidence="1">
    <location>
        <begin position="3"/>
        <end position="26"/>
    </location>
</feature>
<dbReference type="EMBL" id="CP093351">
    <property type="protein sequence ID" value="WOH14998.1"/>
    <property type="molecule type" value="Genomic_DNA"/>
</dbReference>
<dbReference type="EMBL" id="LNRQ01000009">
    <property type="protein sequence ID" value="KZM82290.1"/>
    <property type="molecule type" value="Genomic_DNA"/>
</dbReference>
<dbReference type="InterPro" id="IPR006568">
    <property type="entry name" value="PSP_pro-rich"/>
</dbReference>
<name>A0A161WTP5_DAUCS</name>
<proteinExistence type="predicted"/>
<protein>
    <recommendedName>
        <fullName evidence="1">PSP proline-rich domain-containing protein</fullName>
    </recommendedName>
</protein>
<sequence>MRSQELKDALGMPDNAPPSWLINMQERKHQCTVCYLPACILRGFPIDWRSDIATPAVAYGSRTGGSTRAGLFRTPISGGV</sequence>